<comment type="caution">
    <text evidence="1">The sequence shown here is derived from an EMBL/GenBank/DDBJ whole genome shotgun (WGS) entry which is preliminary data.</text>
</comment>
<reference evidence="1 2" key="1">
    <citation type="journal article" date="2021" name="Hortic Res">
        <title>High-quality reference genome and annotation aids understanding of berry development for evergreen blueberry (Vaccinium darrowii).</title>
        <authorList>
            <person name="Yu J."/>
            <person name="Hulse-Kemp A.M."/>
            <person name="Babiker E."/>
            <person name="Staton M."/>
        </authorList>
    </citation>
    <scope>NUCLEOTIDE SEQUENCE [LARGE SCALE GENOMIC DNA]</scope>
    <source>
        <strain evidence="2">cv. NJ 8807/NJ 8810</strain>
        <tissue evidence="1">Young leaf</tissue>
    </source>
</reference>
<dbReference type="EMBL" id="CM037158">
    <property type="protein sequence ID" value="KAH7852044.1"/>
    <property type="molecule type" value="Genomic_DNA"/>
</dbReference>
<organism evidence="1 2">
    <name type="scientific">Vaccinium darrowii</name>
    <dbReference type="NCBI Taxonomy" id="229202"/>
    <lineage>
        <taxon>Eukaryota</taxon>
        <taxon>Viridiplantae</taxon>
        <taxon>Streptophyta</taxon>
        <taxon>Embryophyta</taxon>
        <taxon>Tracheophyta</taxon>
        <taxon>Spermatophyta</taxon>
        <taxon>Magnoliopsida</taxon>
        <taxon>eudicotyledons</taxon>
        <taxon>Gunneridae</taxon>
        <taxon>Pentapetalae</taxon>
        <taxon>asterids</taxon>
        <taxon>Ericales</taxon>
        <taxon>Ericaceae</taxon>
        <taxon>Vaccinioideae</taxon>
        <taxon>Vaccinieae</taxon>
        <taxon>Vaccinium</taxon>
    </lineage>
</organism>
<accession>A0ACB7YFV5</accession>
<proteinExistence type="predicted"/>
<protein>
    <submittedName>
        <fullName evidence="1">Uncharacterized protein</fullName>
    </submittedName>
</protein>
<evidence type="ECO:0000313" key="1">
    <source>
        <dbReference type="EMBL" id="KAH7852044.1"/>
    </source>
</evidence>
<name>A0ACB7YFV5_9ERIC</name>
<dbReference type="Proteomes" id="UP000828048">
    <property type="component" value="Chromosome 8"/>
</dbReference>
<keyword evidence="2" id="KW-1185">Reference proteome</keyword>
<gene>
    <name evidence="1" type="ORF">Vadar_019833</name>
</gene>
<evidence type="ECO:0000313" key="2">
    <source>
        <dbReference type="Proteomes" id="UP000828048"/>
    </source>
</evidence>
<sequence>MRKYVKQKCKGIREAAVMEVAHVGVRTRARALSMAAAAKRRKVSGVESKLSAASLIQLRSGRRGVVQGNSASPAASGHSDRATASCCSSNASSDVANESVKIVDLETASFEIETSTSNLSNRGRRETTPSSEIQEESGELESTARPTEANAHLRSSAGAMPSEIELEEFFVAAEKKLQKKFTEKYNYDIAKDVPLEGRYEWIQLNP</sequence>